<gene>
    <name evidence="9" type="primary">trpF</name>
    <name evidence="11" type="ORF">GV829_10655</name>
</gene>
<protein>
    <recommendedName>
        <fullName evidence="4 9">N-(5'-phosphoribosyl)anthranilate isomerase</fullName>
        <shortName evidence="9">PRAI</shortName>
        <ecNumber evidence="3 9">5.3.1.24</ecNumber>
    </recommendedName>
</protein>
<evidence type="ECO:0000256" key="3">
    <source>
        <dbReference type="ARBA" id="ARBA00012572"/>
    </source>
</evidence>
<comment type="similarity">
    <text evidence="9">Belongs to the TrpF family.</text>
</comment>
<dbReference type="Gene3D" id="3.20.20.70">
    <property type="entry name" value="Aldolase class I"/>
    <property type="match status" value="1"/>
</dbReference>
<feature type="domain" description="N-(5'phosphoribosyl) anthranilate isomerase (PRAI)" evidence="10">
    <location>
        <begin position="7"/>
        <end position="209"/>
    </location>
</feature>
<dbReference type="InterPro" id="IPR001240">
    <property type="entry name" value="PRAI_dom"/>
</dbReference>
<keyword evidence="6 9" id="KW-0822">Tryptophan biosynthesis</keyword>
<dbReference type="InterPro" id="IPR011060">
    <property type="entry name" value="RibuloseP-bd_barrel"/>
</dbReference>
<organism evidence="11 12">
    <name type="scientific">Sphingomonas lacunae</name>
    <dbReference type="NCBI Taxonomy" id="2698828"/>
    <lineage>
        <taxon>Bacteria</taxon>
        <taxon>Pseudomonadati</taxon>
        <taxon>Pseudomonadota</taxon>
        <taxon>Alphaproteobacteria</taxon>
        <taxon>Sphingomonadales</taxon>
        <taxon>Sphingomonadaceae</taxon>
        <taxon>Sphingomonas</taxon>
    </lineage>
</organism>
<dbReference type="Pfam" id="PF00697">
    <property type="entry name" value="PRAI"/>
    <property type="match status" value="1"/>
</dbReference>
<dbReference type="NCBIfam" id="NF002295">
    <property type="entry name" value="PRK01222.1-1"/>
    <property type="match status" value="1"/>
</dbReference>
<dbReference type="UniPathway" id="UPA00035">
    <property type="reaction ID" value="UER00042"/>
</dbReference>
<dbReference type="PANTHER" id="PTHR42894:SF1">
    <property type="entry name" value="N-(5'-PHOSPHORIBOSYL)ANTHRANILATE ISOMERASE"/>
    <property type="match status" value="1"/>
</dbReference>
<dbReference type="GO" id="GO:0004640">
    <property type="term" value="F:phosphoribosylanthranilate isomerase activity"/>
    <property type="evidence" value="ECO:0007669"/>
    <property type="project" value="UniProtKB-UniRule"/>
</dbReference>
<dbReference type="CDD" id="cd00405">
    <property type="entry name" value="PRAI"/>
    <property type="match status" value="1"/>
</dbReference>
<evidence type="ECO:0000313" key="11">
    <source>
        <dbReference type="EMBL" id="QJQ32845.1"/>
    </source>
</evidence>
<evidence type="ECO:0000256" key="9">
    <source>
        <dbReference type="HAMAP-Rule" id="MF_00135"/>
    </source>
</evidence>
<comment type="catalytic activity">
    <reaction evidence="1 9">
        <text>N-(5-phospho-beta-D-ribosyl)anthranilate = 1-(2-carboxyphenylamino)-1-deoxy-D-ribulose 5-phosphate</text>
        <dbReference type="Rhea" id="RHEA:21540"/>
        <dbReference type="ChEBI" id="CHEBI:18277"/>
        <dbReference type="ChEBI" id="CHEBI:58613"/>
        <dbReference type="EC" id="5.3.1.24"/>
    </reaction>
</comment>
<dbReference type="InterPro" id="IPR044643">
    <property type="entry name" value="TrpF_fam"/>
</dbReference>
<dbReference type="PANTHER" id="PTHR42894">
    <property type="entry name" value="N-(5'-PHOSPHORIBOSYL)ANTHRANILATE ISOMERASE"/>
    <property type="match status" value="1"/>
</dbReference>
<evidence type="ECO:0000256" key="6">
    <source>
        <dbReference type="ARBA" id="ARBA00022822"/>
    </source>
</evidence>
<dbReference type="AlphaFoldDB" id="A0A6M4AUQ5"/>
<accession>A0A6M4AUQ5</accession>
<dbReference type="KEGG" id="slan:GV829_10655"/>
<sequence length="213" mass="22140">MKRVQTKICGISTPETLAAALAHGASHIGFVHFAKSPRHIDTGLARALGGRCPAHVRRVLLLVNPHPADAARLADEAGADILQLHGDEAPAQLSAIKALTGLELWKAVPVRTSADLNATAQWRGVADRLLYDAKPPAGSDLPGGNGLRFDWMLLQGHRHALPWALSGGLDPANVAEAIGTTGATLVDVSSGVESSPGIKDVDKIAAFLKAASS</sequence>
<reference evidence="11 12" key="1">
    <citation type="submission" date="2020-01" db="EMBL/GenBank/DDBJ databases">
        <title>Sphingomonas sp. strain CSW-10.</title>
        <authorList>
            <person name="Chen W.-M."/>
        </authorList>
    </citation>
    <scope>NUCLEOTIDE SEQUENCE [LARGE SCALE GENOMIC DNA]</scope>
    <source>
        <strain evidence="11 12">CSW-10</strain>
    </source>
</reference>
<evidence type="ECO:0000256" key="2">
    <source>
        <dbReference type="ARBA" id="ARBA00004664"/>
    </source>
</evidence>
<dbReference type="EC" id="5.3.1.24" evidence="3 9"/>
<keyword evidence="7 9" id="KW-0057">Aromatic amino acid biosynthesis</keyword>
<dbReference type="RefSeq" id="WP_169946513.1">
    <property type="nucleotide sequence ID" value="NZ_CP053015.1"/>
</dbReference>
<dbReference type="HAMAP" id="MF_00135">
    <property type="entry name" value="PRAI"/>
    <property type="match status" value="1"/>
</dbReference>
<evidence type="ECO:0000259" key="10">
    <source>
        <dbReference type="Pfam" id="PF00697"/>
    </source>
</evidence>
<evidence type="ECO:0000313" key="12">
    <source>
        <dbReference type="Proteomes" id="UP000503018"/>
    </source>
</evidence>
<dbReference type="EMBL" id="CP053015">
    <property type="protein sequence ID" value="QJQ32845.1"/>
    <property type="molecule type" value="Genomic_DNA"/>
</dbReference>
<dbReference type="GO" id="GO:0000162">
    <property type="term" value="P:L-tryptophan biosynthetic process"/>
    <property type="evidence" value="ECO:0007669"/>
    <property type="project" value="UniProtKB-UniRule"/>
</dbReference>
<name>A0A6M4AUQ5_9SPHN</name>
<dbReference type="InterPro" id="IPR013785">
    <property type="entry name" value="Aldolase_TIM"/>
</dbReference>
<keyword evidence="12" id="KW-1185">Reference proteome</keyword>
<comment type="pathway">
    <text evidence="2 9">Amino-acid biosynthesis; L-tryptophan biosynthesis; L-tryptophan from chorismate: step 3/5.</text>
</comment>
<proteinExistence type="inferred from homology"/>
<evidence type="ECO:0000256" key="8">
    <source>
        <dbReference type="ARBA" id="ARBA00023235"/>
    </source>
</evidence>
<evidence type="ECO:0000256" key="7">
    <source>
        <dbReference type="ARBA" id="ARBA00023141"/>
    </source>
</evidence>
<evidence type="ECO:0000256" key="5">
    <source>
        <dbReference type="ARBA" id="ARBA00022605"/>
    </source>
</evidence>
<evidence type="ECO:0000256" key="4">
    <source>
        <dbReference type="ARBA" id="ARBA00022272"/>
    </source>
</evidence>
<evidence type="ECO:0000256" key="1">
    <source>
        <dbReference type="ARBA" id="ARBA00001164"/>
    </source>
</evidence>
<dbReference type="Proteomes" id="UP000503018">
    <property type="component" value="Chromosome"/>
</dbReference>
<keyword evidence="5 9" id="KW-0028">Amino-acid biosynthesis</keyword>
<dbReference type="SUPFAM" id="SSF51366">
    <property type="entry name" value="Ribulose-phoshate binding barrel"/>
    <property type="match status" value="1"/>
</dbReference>
<keyword evidence="8 9" id="KW-0413">Isomerase</keyword>